<dbReference type="SUPFAM" id="SSF51905">
    <property type="entry name" value="FAD/NAD(P)-binding domain"/>
    <property type="match status" value="1"/>
</dbReference>
<comment type="cofactor">
    <cofactor evidence="1">
        <name>FAD</name>
        <dbReference type="ChEBI" id="CHEBI:57692"/>
    </cofactor>
</comment>
<keyword evidence="2" id="KW-0285">Flavoprotein</keyword>
<evidence type="ECO:0000256" key="2">
    <source>
        <dbReference type="ARBA" id="ARBA00022630"/>
    </source>
</evidence>
<feature type="domain" description="FAD-binding" evidence="4">
    <location>
        <begin position="30"/>
        <end position="374"/>
    </location>
</feature>
<evidence type="ECO:0000256" key="1">
    <source>
        <dbReference type="ARBA" id="ARBA00001974"/>
    </source>
</evidence>
<gene>
    <name evidence="5" type="ORF">Msi02_06770</name>
</gene>
<keyword evidence="3" id="KW-0274">FAD</keyword>
<organism evidence="5 6">
    <name type="scientific">Microbispora siamensis</name>
    <dbReference type="NCBI Taxonomy" id="564413"/>
    <lineage>
        <taxon>Bacteria</taxon>
        <taxon>Bacillati</taxon>
        <taxon>Actinomycetota</taxon>
        <taxon>Actinomycetes</taxon>
        <taxon>Streptosporangiales</taxon>
        <taxon>Streptosporangiaceae</taxon>
        <taxon>Microbispora</taxon>
    </lineage>
</organism>
<reference evidence="5 6" key="1">
    <citation type="submission" date="2021-01" db="EMBL/GenBank/DDBJ databases">
        <title>Whole genome shotgun sequence of Microbispora siamensis NBRC 104113.</title>
        <authorList>
            <person name="Komaki H."/>
            <person name="Tamura T."/>
        </authorList>
    </citation>
    <scope>NUCLEOTIDE SEQUENCE [LARGE SCALE GENOMIC DNA]</scope>
    <source>
        <strain evidence="5 6">NBRC 104113</strain>
    </source>
</reference>
<sequence>MGTVDNLAPLELNLTPFEITLIALGAIMEDVVIAGAGPTGLMLACELRLAGVDVLVLERLTEPTRDSRAGGLHPRSLEVLDQRGMLDPFLAEGRPLPGTRFAGLPLDLSGLPTRYPFLLVIVQRRIERLLEARARELGVRIRRGVEVTGLRPGPASASAASQAAGAAAALAAAETVVVETTAGPVETRYLVGCDGGRSVVRRLAGIDFPGTPATTTSILGDVELADPPAEQFLLQRTPRGNFSVLGFEKGWRRVIVDEAGATVADSTAIGFEDLRAMLIRVAGTDFGMHSPRWISRFTDVARQAACYRSGRVLLAGDAAHVHSPAGGQGLNTGLQDAFNLGWKLALVVRGSADEELLDTYHEERHPVGARVLSNTRAQSALSAPGAHVDALRKHVGDMLATPDANWKIAMMITGLDISYGLGPRVPDRDLPDGTRLFEHLRAGRPILADASGEPVDSRLVSELKGFGEPLLIRPDGHLAWKESLGREALSTALRPWR</sequence>
<dbReference type="Gene3D" id="3.50.50.60">
    <property type="entry name" value="FAD/NAD(P)-binding domain"/>
    <property type="match status" value="1"/>
</dbReference>
<evidence type="ECO:0000259" key="4">
    <source>
        <dbReference type="Pfam" id="PF01494"/>
    </source>
</evidence>
<keyword evidence="6" id="KW-1185">Reference proteome</keyword>
<dbReference type="PANTHER" id="PTHR43004">
    <property type="entry name" value="TRK SYSTEM POTASSIUM UPTAKE PROTEIN"/>
    <property type="match status" value="1"/>
</dbReference>
<name>A0ABQ4GEQ1_9ACTN</name>
<evidence type="ECO:0000313" key="6">
    <source>
        <dbReference type="Proteomes" id="UP000660454"/>
    </source>
</evidence>
<evidence type="ECO:0000256" key="3">
    <source>
        <dbReference type="ARBA" id="ARBA00022827"/>
    </source>
</evidence>
<evidence type="ECO:0000313" key="5">
    <source>
        <dbReference type="EMBL" id="GIH59860.1"/>
    </source>
</evidence>
<dbReference type="InterPro" id="IPR036188">
    <property type="entry name" value="FAD/NAD-bd_sf"/>
</dbReference>
<dbReference type="PRINTS" id="PR00420">
    <property type="entry name" value="RNGMNOXGNASE"/>
</dbReference>
<dbReference type="Pfam" id="PF01494">
    <property type="entry name" value="FAD_binding_3"/>
    <property type="match status" value="1"/>
</dbReference>
<dbReference type="PANTHER" id="PTHR43004:SF19">
    <property type="entry name" value="BINDING MONOOXYGENASE, PUTATIVE (JCVI)-RELATED"/>
    <property type="match status" value="1"/>
</dbReference>
<protein>
    <submittedName>
        <fullName evidence="5">Oxygenase</fullName>
    </submittedName>
</protein>
<dbReference type="InterPro" id="IPR002938">
    <property type="entry name" value="FAD-bd"/>
</dbReference>
<dbReference type="EMBL" id="BOOF01000003">
    <property type="protein sequence ID" value="GIH59860.1"/>
    <property type="molecule type" value="Genomic_DNA"/>
</dbReference>
<dbReference type="Gene3D" id="3.40.30.120">
    <property type="match status" value="1"/>
</dbReference>
<accession>A0ABQ4GEQ1</accession>
<dbReference type="Proteomes" id="UP000660454">
    <property type="component" value="Unassembled WGS sequence"/>
</dbReference>
<proteinExistence type="predicted"/>
<comment type="caution">
    <text evidence="5">The sequence shown here is derived from an EMBL/GenBank/DDBJ whole genome shotgun (WGS) entry which is preliminary data.</text>
</comment>
<dbReference type="InterPro" id="IPR050641">
    <property type="entry name" value="RIFMO-like"/>
</dbReference>
<dbReference type="Gene3D" id="3.30.70.2450">
    <property type="match status" value="1"/>
</dbReference>